<evidence type="ECO:0000313" key="3">
    <source>
        <dbReference type="Proteomes" id="UP000887159"/>
    </source>
</evidence>
<sequence length="92" mass="10725">MWRDTILHDRGRYADKHVRYGDTLNINQVSNPLERLGEGRREATDPPEGPPSKLWWTELNHTVPCMMLEAPANRRRKTSLRPRFDTVDQVAS</sequence>
<name>A0A8X6V2E7_TRICX</name>
<dbReference type="EMBL" id="BMAU01021232">
    <property type="protein sequence ID" value="GFY02077.1"/>
    <property type="molecule type" value="Genomic_DNA"/>
</dbReference>
<keyword evidence="3" id="KW-1185">Reference proteome</keyword>
<comment type="caution">
    <text evidence="2">The sequence shown here is derived from an EMBL/GenBank/DDBJ whole genome shotgun (WGS) entry which is preliminary data.</text>
</comment>
<organism evidence="2 3">
    <name type="scientific">Trichonephila clavipes</name>
    <name type="common">Golden silk orbweaver</name>
    <name type="synonym">Nephila clavipes</name>
    <dbReference type="NCBI Taxonomy" id="2585209"/>
    <lineage>
        <taxon>Eukaryota</taxon>
        <taxon>Metazoa</taxon>
        <taxon>Ecdysozoa</taxon>
        <taxon>Arthropoda</taxon>
        <taxon>Chelicerata</taxon>
        <taxon>Arachnida</taxon>
        <taxon>Araneae</taxon>
        <taxon>Araneomorphae</taxon>
        <taxon>Entelegynae</taxon>
        <taxon>Araneoidea</taxon>
        <taxon>Nephilidae</taxon>
        <taxon>Trichonephila</taxon>
    </lineage>
</organism>
<feature type="region of interest" description="Disordered" evidence="1">
    <location>
        <begin position="32"/>
        <end position="53"/>
    </location>
</feature>
<evidence type="ECO:0000256" key="1">
    <source>
        <dbReference type="SAM" id="MobiDB-lite"/>
    </source>
</evidence>
<accession>A0A8X6V2E7</accession>
<feature type="compositionally biased region" description="Basic and acidic residues" evidence="1">
    <location>
        <begin position="35"/>
        <end position="44"/>
    </location>
</feature>
<proteinExistence type="predicted"/>
<reference evidence="2" key="1">
    <citation type="submission" date="2020-08" db="EMBL/GenBank/DDBJ databases">
        <title>Multicomponent nature underlies the extraordinary mechanical properties of spider dragline silk.</title>
        <authorList>
            <person name="Kono N."/>
            <person name="Nakamura H."/>
            <person name="Mori M."/>
            <person name="Yoshida Y."/>
            <person name="Ohtoshi R."/>
            <person name="Malay A.D."/>
            <person name="Moran D.A.P."/>
            <person name="Tomita M."/>
            <person name="Numata K."/>
            <person name="Arakawa K."/>
        </authorList>
    </citation>
    <scope>NUCLEOTIDE SEQUENCE</scope>
</reference>
<dbReference type="Proteomes" id="UP000887159">
    <property type="component" value="Unassembled WGS sequence"/>
</dbReference>
<dbReference type="AlphaFoldDB" id="A0A8X6V2E7"/>
<protein>
    <submittedName>
        <fullName evidence="2">Uncharacterized protein</fullName>
    </submittedName>
</protein>
<evidence type="ECO:0000313" key="2">
    <source>
        <dbReference type="EMBL" id="GFY02077.1"/>
    </source>
</evidence>
<gene>
    <name evidence="2" type="ORF">TNCV_5099381</name>
</gene>